<sequence length="907" mass="100941">MALETVSHIRPRLGLHKSALEIPRKPDKPVPAWSTIVATTLACQALQRCISLVGEEHQFAAAGRSEAMAVASEHSDLGDKLLDKAGEWLEAAWEKASSLVRPRQRMELDLKVKTIMQEQLPLLQWKAQLKAKMSIHKTCAVCGSEYTAAVDKCMKCFPPEQPIHVDSEHDKWRLLPPAPLHVDWRQCEGALHLEGGSGGVTLLRLQEGVLVLKKQRMTAAAEFLAIQVAKAVGIRVADMFPFTLRQTHCKMLVTAVRGHLLEADFVPQYKVWKASNPVSLFQAPVERKAIPGSEELERMLHELARQCQWLVLWLDCDREGEAIAFEVIETCQRAAGEHLQVFRAVFSALTHVDLNNACRTLRAPDRRLADAVEARQMFDLRAGSAFTRWMSLRYQAMFPELSGETLSYGPCQFPTLGFVVERFLRIQRFVPEPFWSIKAEVQKDGRVIPFGWRRGRLFDRLAVLALFELVVEEAPNGATVVNISEEPKTRWRPLPLNTVEMTKMAASKLRMSPQRCMHVAEELYQRGFISYPRTETDRFHPTIDVRNLVQTQSASSIWGPFAATLLAGRFTPPRAGSNDDHAHPPIHPVHCCERGELTDESWRVYELVARHFLACCSPDARGSRTEVEIVCGGESFVKAGVVVHDRGWLDVYPYANWVEDVLPHFSINEVLAFSTLEMTESMTQPPQLLSEAELIGIMDREKIGTDATMHDHIQKIQTRTYAIKNADGRLQPSRLGIALVEGYQRFAVEEGMDLSKPVLRASMERGMEEIAQGRLQREDFLREALDIAQRCYSALERNAPALDHALSQSFTGRTELGRQAPVLQANFSSCRCGATLELRCHTIAGDGGGRADGAGGAGKGGKGRGRARGRARGGRGARAARGRGARGARGGRAGAAGAGRESRSERF</sequence>
<name>A0ABP0S6F3_9DINO</name>
<organism evidence="11 12">
    <name type="scientific">Durusdinium trenchii</name>
    <dbReference type="NCBI Taxonomy" id="1381693"/>
    <lineage>
        <taxon>Eukaryota</taxon>
        <taxon>Sar</taxon>
        <taxon>Alveolata</taxon>
        <taxon>Dinophyceae</taxon>
        <taxon>Suessiales</taxon>
        <taxon>Symbiodiniaceae</taxon>
        <taxon>Durusdinium</taxon>
    </lineage>
</organism>
<dbReference type="SMART" id="SM00437">
    <property type="entry name" value="TOP1Ac"/>
    <property type="match status" value="1"/>
</dbReference>
<dbReference type="InterPro" id="IPR013825">
    <property type="entry name" value="Topo_IA_cen_sub2"/>
</dbReference>
<protein>
    <recommendedName>
        <fullName evidence="3 7">DNA topoisomerase</fullName>
        <ecNumber evidence="3 7">5.6.2.1</ecNumber>
    </recommendedName>
</protein>
<dbReference type="EMBL" id="CAXAMM010043006">
    <property type="protein sequence ID" value="CAK9107947.1"/>
    <property type="molecule type" value="Genomic_DNA"/>
</dbReference>
<comment type="similarity">
    <text evidence="2 7">Belongs to the type IA topoisomerase family.</text>
</comment>
<reference evidence="11 12" key="1">
    <citation type="submission" date="2024-02" db="EMBL/GenBank/DDBJ databases">
        <authorList>
            <person name="Chen Y."/>
            <person name="Shah S."/>
            <person name="Dougan E. K."/>
            <person name="Thang M."/>
            <person name="Chan C."/>
        </authorList>
    </citation>
    <scope>NUCLEOTIDE SEQUENCE [LARGE SCALE GENOMIC DNA]</scope>
</reference>
<evidence type="ECO:0000256" key="4">
    <source>
        <dbReference type="ARBA" id="ARBA00023029"/>
    </source>
</evidence>
<dbReference type="EC" id="5.6.2.1" evidence="3 7"/>
<dbReference type="SMART" id="SM00493">
    <property type="entry name" value="TOPRIM"/>
    <property type="match status" value="1"/>
</dbReference>
<keyword evidence="4 7" id="KW-0799">Topoisomerase</keyword>
<proteinExistence type="inferred from homology"/>
<feature type="non-terminal residue" evidence="11">
    <location>
        <position position="907"/>
    </location>
</feature>
<comment type="function">
    <text evidence="7">Introduces a single-strand break via transesterification at a target site in duplex DNA. Releases the supercoiling and torsional tension of DNA introduced during the DNA replication and transcription by transiently cleaving and rejoining one strand of the DNA duplex. The scissile phosphodiester is attacked by the catalytic tyrosine of the enzyme, resulting in the formation of a DNA-(5'-phosphotyrosyl)-enzyme intermediate and the expulsion of a 3'-OH DNA strand.</text>
</comment>
<feature type="compositionally biased region" description="Gly residues" evidence="8">
    <location>
        <begin position="847"/>
        <end position="860"/>
    </location>
</feature>
<evidence type="ECO:0000256" key="3">
    <source>
        <dbReference type="ARBA" id="ARBA00012891"/>
    </source>
</evidence>
<evidence type="ECO:0000259" key="10">
    <source>
        <dbReference type="PROSITE" id="PS52039"/>
    </source>
</evidence>
<evidence type="ECO:0000256" key="8">
    <source>
        <dbReference type="SAM" id="MobiDB-lite"/>
    </source>
</evidence>
<dbReference type="InterPro" id="IPR013824">
    <property type="entry name" value="Topo_IA_cen_sub1"/>
</dbReference>
<dbReference type="Gene3D" id="1.10.460.10">
    <property type="entry name" value="Topoisomerase I, domain 2"/>
    <property type="match status" value="1"/>
</dbReference>
<dbReference type="InterPro" id="IPR023406">
    <property type="entry name" value="Topo_IA_AS"/>
</dbReference>
<dbReference type="PANTHER" id="PTHR11390:SF21">
    <property type="entry name" value="DNA TOPOISOMERASE 3-ALPHA"/>
    <property type="match status" value="1"/>
</dbReference>
<dbReference type="InterPro" id="IPR006171">
    <property type="entry name" value="TOPRIM_dom"/>
</dbReference>
<dbReference type="InterPro" id="IPR000380">
    <property type="entry name" value="Topo_IA"/>
</dbReference>
<feature type="compositionally biased region" description="Basic residues" evidence="8">
    <location>
        <begin position="861"/>
        <end position="886"/>
    </location>
</feature>
<feature type="compositionally biased region" description="Gly residues" evidence="8">
    <location>
        <begin position="887"/>
        <end position="897"/>
    </location>
</feature>
<keyword evidence="5 7" id="KW-0238">DNA-binding</keyword>
<dbReference type="PROSITE" id="PS52039">
    <property type="entry name" value="TOPO_IA_2"/>
    <property type="match status" value="1"/>
</dbReference>
<evidence type="ECO:0000256" key="1">
    <source>
        <dbReference type="ARBA" id="ARBA00000213"/>
    </source>
</evidence>
<dbReference type="Gene3D" id="3.40.50.140">
    <property type="match status" value="1"/>
</dbReference>
<dbReference type="SUPFAM" id="SSF56712">
    <property type="entry name" value="Prokaryotic type I DNA topoisomerase"/>
    <property type="match status" value="1"/>
</dbReference>
<evidence type="ECO:0000259" key="9">
    <source>
        <dbReference type="PROSITE" id="PS50880"/>
    </source>
</evidence>
<dbReference type="InterPro" id="IPR003601">
    <property type="entry name" value="Topo_IA_2"/>
</dbReference>
<evidence type="ECO:0000256" key="7">
    <source>
        <dbReference type="RuleBase" id="RU362092"/>
    </source>
</evidence>
<comment type="caution">
    <text evidence="11">The sequence shown here is derived from an EMBL/GenBank/DDBJ whole genome shotgun (WGS) entry which is preliminary data.</text>
</comment>
<dbReference type="PRINTS" id="PR00417">
    <property type="entry name" value="PRTPISMRASEI"/>
</dbReference>
<dbReference type="PROSITE" id="PS00396">
    <property type="entry name" value="TOPO_IA_1"/>
    <property type="match status" value="1"/>
</dbReference>
<dbReference type="Gene3D" id="2.70.20.10">
    <property type="entry name" value="Topoisomerase I, domain 3"/>
    <property type="match status" value="1"/>
</dbReference>
<dbReference type="Proteomes" id="UP001642464">
    <property type="component" value="Unassembled WGS sequence"/>
</dbReference>
<dbReference type="SMART" id="SM00436">
    <property type="entry name" value="TOP1Bc"/>
    <property type="match status" value="1"/>
</dbReference>
<dbReference type="InterPro" id="IPR013826">
    <property type="entry name" value="Topo_IA_cen_sub3"/>
</dbReference>
<accession>A0ABP0S6F3</accession>
<evidence type="ECO:0000256" key="6">
    <source>
        <dbReference type="ARBA" id="ARBA00023235"/>
    </source>
</evidence>
<evidence type="ECO:0000313" key="12">
    <source>
        <dbReference type="Proteomes" id="UP001642464"/>
    </source>
</evidence>
<dbReference type="Pfam" id="PF01751">
    <property type="entry name" value="Toprim"/>
    <property type="match status" value="1"/>
</dbReference>
<feature type="region of interest" description="Disordered" evidence="8">
    <location>
        <begin position="847"/>
        <end position="907"/>
    </location>
</feature>
<feature type="domain" description="Toprim" evidence="9">
    <location>
        <begin position="230"/>
        <end position="347"/>
    </location>
</feature>
<dbReference type="Gene3D" id="1.10.290.10">
    <property type="entry name" value="Topoisomerase I, domain 4"/>
    <property type="match status" value="1"/>
</dbReference>
<comment type="catalytic activity">
    <reaction evidence="1 7">
        <text>ATP-independent breakage of single-stranded DNA, followed by passage and rejoining.</text>
        <dbReference type="EC" id="5.6.2.1"/>
    </reaction>
</comment>
<gene>
    <name evidence="11" type="ORF">SCF082_LOCUS50219</name>
</gene>
<evidence type="ECO:0000313" key="11">
    <source>
        <dbReference type="EMBL" id="CAK9107947.1"/>
    </source>
</evidence>
<dbReference type="CDD" id="cd00186">
    <property type="entry name" value="TOP1Ac"/>
    <property type="match status" value="1"/>
</dbReference>
<dbReference type="InterPro" id="IPR003602">
    <property type="entry name" value="Topo_IA_DNA-bd_dom"/>
</dbReference>
<evidence type="ECO:0000256" key="5">
    <source>
        <dbReference type="ARBA" id="ARBA00023125"/>
    </source>
</evidence>
<keyword evidence="6 7" id="KW-0413">Isomerase</keyword>
<dbReference type="InterPro" id="IPR023405">
    <property type="entry name" value="Topo_IA_core_domain"/>
</dbReference>
<dbReference type="Pfam" id="PF01131">
    <property type="entry name" value="Topoisom_bac"/>
    <property type="match status" value="1"/>
</dbReference>
<keyword evidence="12" id="KW-1185">Reference proteome</keyword>
<evidence type="ECO:0000256" key="2">
    <source>
        <dbReference type="ARBA" id="ARBA00009446"/>
    </source>
</evidence>
<dbReference type="PROSITE" id="PS50880">
    <property type="entry name" value="TOPRIM"/>
    <property type="match status" value="1"/>
</dbReference>
<dbReference type="InterPro" id="IPR013497">
    <property type="entry name" value="Topo_IA_cen"/>
</dbReference>
<dbReference type="PANTHER" id="PTHR11390">
    <property type="entry name" value="PROKARYOTIC DNA TOPOISOMERASE"/>
    <property type="match status" value="1"/>
</dbReference>
<feature type="domain" description="Topo IA-type catalytic" evidence="10">
    <location>
        <begin position="365"/>
        <end position="792"/>
    </location>
</feature>